<gene>
    <name evidence="3" type="ORF">UV8b_07506</name>
</gene>
<dbReference type="RefSeq" id="XP_043000938.1">
    <property type="nucleotide sequence ID" value="XM_043145003.1"/>
</dbReference>
<dbReference type="Proteomes" id="UP000027002">
    <property type="component" value="Chromosome 6"/>
</dbReference>
<evidence type="ECO:0000313" key="4">
    <source>
        <dbReference type="Proteomes" id="UP000027002"/>
    </source>
</evidence>
<dbReference type="GO" id="GO:0007005">
    <property type="term" value="P:mitochondrion organization"/>
    <property type="evidence" value="ECO:0007669"/>
    <property type="project" value="TreeGrafter"/>
</dbReference>
<dbReference type="EMBL" id="CP072758">
    <property type="protein sequence ID" value="QUC23265.1"/>
    <property type="molecule type" value="Genomic_DNA"/>
</dbReference>
<organism evidence="3 4">
    <name type="scientific">Ustilaginoidea virens</name>
    <name type="common">Rice false smut fungus</name>
    <name type="synonym">Villosiclava virens</name>
    <dbReference type="NCBI Taxonomy" id="1159556"/>
    <lineage>
        <taxon>Eukaryota</taxon>
        <taxon>Fungi</taxon>
        <taxon>Dikarya</taxon>
        <taxon>Ascomycota</taxon>
        <taxon>Pezizomycotina</taxon>
        <taxon>Sordariomycetes</taxon>
        <taxon>Hypocreomycetidae</taxon>
        <taxon>Hypocreales</taxon>
        <taxon>Clavicipitaceae</taxon>
        <taxon>Ustilaginoidea</taxon>
    </lineage>
</organism>
<proteinExistence type="predicted"/>
<feature type="domain" description="Thioredoxin-like fold" evidence="2">
    <location>
        <begin position="61"/>
        <end position="154"/>
    </location>
</feature>
<name>A0A8E5HXM1_USTVR</name>
<dbReference type="CDD" id="cd03193">
    <property type="entry name" value="GST_C_Metaxin"/>
    <property type="match status" value="1"/>
</dbReference>
<dbReference type="PANTHER" id="PTHR12289">
    <property type="entry name" value="METAXIN RELATED"/>
    <property type="match status" value="1"/>
</dbReference>
<dbReference type="AlphaFoldDB" id="A0A8E5HXM1"/>
<accession>A0A8E5HXM1</accession>
<evidence type="ECO:0000259" key="1">
    <source>
        <dbReference type="Pfam" id="PF17171"/>
    </source>
</evidence>
<feature type="domain" description="Metaxin glutathione S-transferase" evidence="1">
    <location>
        <begin position="204"/>
        <end position="270"/>
    </location>
</feature>
<dbReference type="Pfam" id="PF17171">
    <property type="entry name" value="GST_C_6"/>
    <property type="match status" value="1"/>
</dbReference>
<sequence length="287" mass="32400">MPDTWLAVPPPVRTLFQRFPLVVHPAEPLPARAPDHPRRRPKLHVFATDHDALRGLPSYNPTCLKWQTLLRIARIPVDLVPSNNHASPSGALPFLLPASSDPRPDIPLTGRRILHYAERHCPQAAATPRQEAYLSLLAQSIRPAWLYTLYVDPTHTDLLARLYLPAARPTRGLLLRSLRSAAADEVRRTTRRPLLQPEPLYADAERAFAALSAVLGRDEWFFGARQPGLFDADVFAYTYLILDGSLGWRGDALRECVSKCGNLVRHRDRLFQRCWGWKVGHDDDDAV</sequence>
<dbReference type="GO" id="GO:0001401">
    <property type="term" value="C:SAM complex"/>
    <property type="evidence" value="ECO:0007669"/>
    <property type="project" value="TreeGrafter"/>
</dbReference>
<evidence type="ECO:0008006" key="5">
    <source>
        <dbReference type="Google" id="ProtNLM"/>
    </source>
</evidence>
<dbReference type="GeneID" id="66068283"/>
<protein>
    <recommendedName>
        <fullName evidence="5">Mitochondrial outer membrane protein</fullName>
    </recommendedName>
</protein>
<reference evidence="3" key="1">
    <citation type="submission" date="2020-03" db="EMBL/GenBank/DDBJ databases">
        <title>A mixture of massive structural variations and highly conserved coding sequences in Ustilaginoidea virens genome.</title>
        <authorList>
            <person name="Zhang K."/>
            <person name="Zhao Z."/>
            <person name="Zhang Z."/>
            <person name="Li Y."/>
            <person name="Hsiang T."/>
            <person name="Sun W."/>
        </authorList>
    </citation>
    <scope>NUCLEOTIDE SEQUENCE</scope>
    <source>
        <strain evidence="3">UV-8b</strain>
    </source>
</reference>
<evidence type="ECO:0000259" key="2">
    <source>
        <dbReference type="Pfam" id="PF17172"/>
    </source>
</evidence>
<dbReference type="InterPro" id="IPR033468">
    <property type="entry name" value="Metaxin_GST"/>
</dbReference>
<dbReference type="Pfam" id="PF17172">
    <property type="entry name" value="GST_N_4"/>
    <property type="match status" value="1"/>
</dbReference>
<keyword evidence="4" id="KW-1185">Reference proteome</keyword>
<dbReference type="KEGG" id="uvi:66068283"/>
<dbReference type="InterPro" id="IPR050931">
    <property type="entry name" value="Mito_Protein_Transport_Metaxin"/>
</dbReference>
<dbReference type="PANTHER" id="PTHR12289:SF44">
    <property type="entry name" value="OUTER MEMBRANE PROTEIN (SAM35), PUTATIVE (AFU_ORTHOLOGUE AFUA_1G13180)-RELATED"/>
    <property type="match status" value="1"/>
</dbReference>
<dbReference type="InterPro" id="IPR012336">
    <property type="entry name" value="Thioredoxin-like_fold"/>
</dbReference>
<evidence type="ECO:0000313" key="3">
    <source>
        <dbReference type="EMBL" id="QUC23265.1"/>
    </source>
</evidence>
<dbReference type="OrthoDB" id="198787at2759"/>